<dbReference type="AlphaFoldDB" id="A0A4C1VM26"/>
<evidence type="ECO:0000313" key="2">
    <source>
        <dbReference type="Proteomes" id="UP000299102"/>
    </source>
</evidence>
<evidence type="ECO:0000313" key="1">
    <source>
        <dbReference type="EMBL" id="GBP39387.1"/>
    </source>
</evidence>
<comment type="caution">
    <text evidence="1">The sequence shown here is derived from an EMBL/GenBank/DDBJ whole genome shotgun (WGS) entry which is preliminary data.</text>
</comment>
<dbReference type="Proteomes" id="UP000299102">
    <property type="component" value="Unassembled WGS sequence"/>
</dbReference>
<organism evidence="1 2">
    <name type="scientific">Eumeta variegata</name>
    <name type="common">Bagworm moth</name>
    <name type="synonym">Eumeta japonica</name>
    <dbReference type="NCBI Taxonomy" id="151549"/>
    <lineage>
        <taxon>Eukaryota</taxon>
        <taxon>Metazoa</taxon>
        <taxon>Ecdysozoa</taxon>
        <taxon>Arthropoda</taxon>
        <taxon>Hexapoda</taxon>
        <taxon>Insecta</taxon>
        <taxon>Pterygota</taxon>
        <taxon>Neoptera</taxon>
        <taxon>Endopterygota</taxon>
        <taxon>Lepidoptera</taxon>
        <taxon>Glossata</taxon>
        <taxon>Ditrysia</taxon>
        <taxon>Tineoidea</taxon>
        <taxon>Psychidae</taxon>
        <taxon>Oiketicinae</taxon>
        <taxon>Eumeta</taxon>
    </lineage>
</organism>
<name>A0A4C1VM26_EUMVA</name>
<protein>
    <submittedName>
        <fullName evidence="1">Uncharacterized protein</fullName>
    </submittedName>
</protein>
<proteinExistence type="predicted"/>
<sequence length="181" mass="20255">MDQRGVAQQVVAQYGVDQHGRLQIEDLIGPRRLAAFHVGSVLGGYHRSCSSEWCRRPRRRLNVPSAVELDKQFSWKTNGMQIIFVATHKHIGTKPARAKVTGDKLARDYGARAGDSEEGLSVRIHGKGAFTKTFSHTANFNYPLAHFMGISSDDPAEEVVMEKNDECLKHHYLDTVIDVHC</sequence>
<accession>A0A4C1VM26</accession>
<keyword evidence="2" id="KW-1185">Reference proteome</keyword>
<gene>
    <name evidence="1" type="ORF">EVAR_95838_1</name>
</gene>
<dbReference type="EMBL" id="BGZK01000365">
    <property type="protein sequence ID" value="GBP39387.1"/>
    <property type="molecule type" value="Genomic_DNA"/>
</dbReference>
<reference evidence="1 2" key="1">
    <citation type="journal article" date="2019" name="Commun. Biol.">
        <title>The bagworm genome reveals a unique fibroin gene that provides high tensile strength.</title>
        <authorList>
            <person name="Kono N."/>
            <person name="Nakamura H."/>
            <person name="Ohtoshi R."/>
            <person name="Tomita M."/>
            <person name="Numata K."/>
            <person name="Arakawa K."/>
        </authorList>
    </citation>
    <scope>NUCLEOTIDE SEQUENCE [LARGE SCALE GENOMIC DNA]</scope>
</reference>